<dbReference type="AlphaFoldDB" id="A0AAJ1CY87"/>
<proteinExistence type="predicted"/>
<accession>A0AAJ1CY87</accession>
<gene>
    <name evidence="1" type="ORF">NB703_001826</name>
</gene>
<name>A0AAJ1CY87_PANAN</name>
<evidence type="ECO:0000313" key="2">
    <source>
        <dbReference type="Proteomes" id="UP001208888"/>
    </source>
</evidence>
<comment type="caution">
    <text evidence="1">The sequence shown here is derived from an EMBL/GenBank/DDBJ whole genome shotgun (WGS) entry which is preliminary data.</text>
</comment>
<evidence type="ECO:0000313" key="1">
    <source>
        <dbReference type="EMBL" id="MCW0343733.1"/>
    </source>
</evidence>
<organism evidence="1 2">
    <name type="scientific">Pantoea ananas</name>
    <name type="common">Erwinia uredovora</name>
    <dbReference type="NCBI Taxonomy" id="553"/>
    <lineage>
        <taxon>Bacteria</taxon>
        <taxon>Pseudomonadati</taxon>
        <taxon>Pseudomonadota</taxon>
        <taxon>Gammaproteobacteria</taxon>
        <taxon>Enterobacterales</taxon>
        <taxon>Erwiniaceae</taxon>
        <taxon>Pantoea</taxon>
    </lineage>
</organism>
<reference evidence="1" key="1">
    <citation type="submission" date="2022-06" db="EMBL/GenBank/DDBJ databases">
        <title>Dynamics of rice microbiomes reveals core vertical transmitted seed endophytes.</title>
        <authorList>
            <person name="Liao K."/>
            <person name="Zhang X."/>
        </authorList>
    </citation>
    <scope>NUCLEOTIDE SEQUENCE</scope>
    <source>
        <strain evidence="1">JT1-17</strain>
    </source>
</reference>
<dbReference type="Proteomes" id="UP001208888">
    <property type="component" value="Unassembled WGS sequence"/>
</dbReference>
<sequence length="64" mass="7391">MAGHFVRWTGNPGQWVADSAIPHDISDSAQHLVDKRPGRFLAVRILLAQRMRRIYALHRLPPHR</sequence>
<protein>
    <submittedName>
        <fullName evidence="1">Uncharacterized protein</fullName>
    </submittedName>
</protein>
<dbReference type="EMBL" id="JANFVX010000005">
    <property type="protein sequence ID" value="MCW0343733.1"/>
    <property type="molecule type" value="Genomic_DNA"/>
</dbReference>